<accession>A0A2T4U0F7</accession>
<dbReference type="AlphaFoldDB" id="A0A2T4U0F7"/>
<comment type="caution">
    <text evidence="1">The sequence shown here is derived from an EMBL/GenBank/DDBJ whole genome shotgun (WGS) entry which is preliminary data.</text>
</comment>
<dbReference type="OrthoDB" id="9799670at2"/>
<evidence type="ECO:0000313" key="2">
    <source>
        <dbReference type="Proteomes" id="UP000241436"/>
    </source>
</evidence>
<proteinExistence type="predicted"/>
<name>A0A2T4U0F7_9BACT</name>
<dbReference type="InterPro" id="IPR019270">
    <property type="entry name" value="DUF2283"/>
</dbReference>
<reference evidence="2" key="2">
    <citation type="journal article" date="2018" name="Environ. Microbiol.">
        <title>Bloom of a denitrifying methanotroph, 'Candidatus Methylomirabilis limnetica', in a deep stratified lake.</title>
        <authorList>
            <person name="Graf J.S."/>
            <person name="Mayr M.J."/>
            <person name="Marchant H.K."/>
            <person name="Tienken D."/>
            <person name="Hach P.F."/>
            <person name="Brand A."/>
            <person name="Schubert C.J."/>
            <person name="Kuypers M.M."/>
            <person name="Milucka J."/>
        </authorList>
    </citation>
    <scope>NUCLEOTIDE SEQUENCE [LARGE SCALE GENOMIC DNA]</scope>
    <source>
        <strain evidence="2">Zug</strain>
    </source>
</reference>
<evidence type="ECO:0000313" key="1">
    <source>
        <dbReference type="EMBL" id="PTL36854.1"/>
    </source>
</evidence>
<evidence type="ECO:0008006" key="3">
    <source>
        <dbReference type="Google" id="ProtNLM"/>
    </source>
</evidence>
<keyword evidence="2" id="KW-1185">Reference proteome</keyword>
<sequence>MKLNYDPKHNIAYLRIHEKIEQVTTIKLSDEMNIDIAPDGTVYGIEFLNANEQLTEDRGALVVELESKRHEIKLVA</sequence>
<dbReference type="RefSeq" id="WP_107561315.1">
    <property type="nucleotide sequence ID" value="NZ_NVQC01000011.1"/>
</dbReference>
<organism evidence="1 2">
    <name type="scientific">Candidatus Methylomirabilis limnetica</name>
    <dbReference type="NCBI Taxonomy" id="2033718"/>
    <lineage>
        <taxon>Bacteria</taxon>
        <taxon>Candidatus Methylomirabilota</taxon>
        <taxon>Candidatus Methylomirabilia</taxon>
        <taxon>Candidatus Methylomirabilales</taxon>
        <taxon>Candidatus Methylomirabilaceae</taxon>
        <taxon>Candidatus Methylomirabilis</taxon>
    </lineage>
</organism>
<dbReference type="Proteomes" id="UP000241436">
    <property type="component" value="Unassembled WGS sequence"/>
</dbReference>
<protein>
    <recommendedName>
        <fullName evidence="3">DUF2283 domain-containing protein</fullName>
    </recommendedName>
</protein>
<reference evidence="1 2" key="1">
    <citation type="submission" date="2017-09" db="EMBL/GenBank/DDBJ databases">
        <title>Bloom of a denitrifying methanotroph, Candidatus Methylomirabilis limnetica, in a deep stratified lake.</title>
        <authorList>
            <person name="Graf J.S."/>
            <person name="Marchant H.K."/>
            <person name="Tienken D."/>
            <person name="Hach P.F."/>
            <person name="Brand A."/>
            <person name="Schubert C.J."/>
            <person name="Kuypers M.M."/>
            <person name="Milucka J."/>
        </authorList>
    </citation>
    <scope>NUCLEOTIDE SEQUENCE [LARGE SCALE GENOMIC DNA]</scope>
    <source>
        <strain evidence="1 2">Zug</strain>
    </source>
</reference>
<gene>
    <name evidence="1" type="ORF">CLG94_02455</name>
</gene>
<dbReference type="EMBL" id="NVQC01000011">
    <property type="protein sequence ID" value="PTL36854.1"/>
    <property type="molecule type" value="Genomic_DNA"/>
</dbReference>
<dbReference type="Pfam" id="PF10049">
    <property type="entry name" value="DUF2283"/>
    <property type="match status" value="1"/>
</dbReference>